<reference evidence="1 2" key="1">
    <citation type="journal article" date="2015" name="J. Virol.">
        <title>Salmon gill poxvirus, the deepest representative of the Chordopoxvirinae.</title>
        <authorList>
            <person name="Gjessing M.C."/>
            <person name="Yutin N."/>
            <person name="Tengs T."/>
            <person name="Senkevich T."/>
            <person name="Koonin E.V."/>
            <person name="Ronning H.P."/>
            <person name="Alarson M."/>
            <person name="Ylving S."/>
            <person name="Lie K.-I."/>
            <person name="Saure B."/>
            <person name="Tran L."/>
            <person name="Moss B."/>
            <person name="Dale O.B."/>
        </authorList>
    </citation>
    <scope>NUCLEOTIDE SEQUENCE [LARGE SCALE GENOMIC DNA]</scope>
    <source>
        <strain evidence="1">2012-04-F277-L3G</strain>
    </source>
</reference>
<sequence>MDFTTEPLNISKKQITWVTTNNNIDYPGNENELLNYLNEHWFCNRIKHHYNFTRAVNGTFEIKYNWRDFIIKAWFFLNNHIGFLNASIVFNLLREAYITLKLKNVLSEEEEEYFFYVGMLLKSPDEKKGEFKEIYDFLWSIIINRNYYYNEEKKLDNMTIEELLPVVIKRKVPKKEIDEIVIMTKSVNLCYVYCNYLSSINEKHRSDVIRSTIKLFIEQENNKANVVKLI</sequence>
<organism evidence="1 2">
    <name type="scientific">Salmon gill poxvirus</name>
    <dbReference type="NCBI Taxonomy" id="1680908"/>
    <lineage>
        <taxon>Viruses</taxon>
        <taxon>Varidnaviria</taxon>
        <taxon>Bamfordvirae</taxon>
        <taxon>Nucleocytoviricota</taxon>
        <taxon>Pokkesviricetes</taxon>
        <taxon>Chitovirales</taxon>
        <taxon>Poxviridae</taxon>
        <taxon>Chordopoxvirinae</taxon>
        <taxon>Salmonpoxvirus</taxon>
        <taxon>Salmonpoxvirus gillpox</taxon>
        <taxon>Salmon gillpox virus</taxon>
    </lineage>
</organism>
<proteinExistence type="predicted"/>
<dbReference type="RefSeq" id="YP_009162401.1">
    <property type="nucleotide sequence ID" value="NC_027707.1"/>
</dbReference>
<gene>
    <name evidence="1" type="ORF">SGPV029</name>
</gene>
<evidence type="ECO:0000313" key="2">
    <source>
        <dbReference type="Proteomes" id="UP000105007"/>
    </source>
</evidence>
<keyword evidence="2" id="KW-1185">Reference proteome</keyword>
<dbReference type="Proteomes" id="UP000105007">
    <property type="component" value="Segment"/>
</dbReference>
<evidence type="ECO:0000313" key="1">
    <source>
        <dbReference type="EMBL" id="AKR04153.1"/>
    </source>
</evidence>
<name>A0A0H4XWD5_9POXV</name>
<dbReference type="KEGG" id="vg:25392196"/>
<accession>A0A0H4XWD5</accession>
<protein>
    <submittedName>
        <fullName evidence="1">Uncharacterized protein</fullName>
    </submittedName>
</protein>
<dbReference type="GeneID" id="25392196"/>
<dbReference type="EMBL" id="KT159937">
    <property type="protein sequence ID" value="AKR04153.1"/>
    <property type="molecule type" value="Genomic_DNA"/>
</dbReference>